<dbReference type="AlphaFoldDB" id="A0A433NNB6"/>
<evidence type="ECO:0000313" key="3">
    <source>
        <dbReference type="EMBL" id="RUR84689.1"/>
    </source>
</evidence>
<proteinExistence type="predicted"/>
<dbReference type="InterPro" id="IPR029063">
    <property type="entry name" value="SAM-dependent_MTases_sf"/>
</dbReference>
<dbReference type="STRING" id="211165.GCA_000317285_03821"/>
<dbReference type="InterPro" id="IPR041698">
    <property type="entry name" value="Methyltransf_25"/>
</dbReference>
<dbReference type="RefSeq" id="WP_016875623.1">
    <property type="nucleotide sequence ID" value="NZ_AJLN01000100.1"/>
</dbReference>
<dbReference type="PANTHER" id="PTHR43861">
    <property type="entry name" value="TRANS-ACONITATE 2-METHYLTRANSFERASE-RELATED"/>
    <property type="match status" value="1"/>
</dbReference>
<dbReference type="SUPFAM" id="SSF53335">
    <property type="entry name" value="S-adenosyl-L-methionine-dependent methyltransferases"/>
    <property type="match status" value="1"/>
</dbReference>
<name>A0A433NNB6_CHLFR</name>
<gene>
    <name evidence="3" type="ORF">PCC6912_15840</name>
</gene>
<dbReference type="Gene3D" id="3.40.50.150">
    <property type="entry name" value="Vaccinia Virus protein VP39"/>
    <property type="match status" value="1"/>
</dbReference>
<reference evidence="3 4" key="1">
    <citation type="journal article" date="2019" name="Genome Biol. Evol.">
        <title>Day and night: Metabolic profiles and evolutionary relationships of six axenic non-marine cyanobacteria.</title>
        <authorList>
            <person name="Will S.E."/>
            <person name="Henke P."/>
            <person name="Boedeker C."/>
            <person name="Huang S."/>
            <person name="Brinkmann H."/>
            <person name="Rohde M."/>
            <person name="Jarek M."/>
            <person name="Friedl T."/>
            <person name="Seufert S."/>
            <person name="Schumacher M."/>
            <person name="Overmann J."/>
            <person name="Neumann-Schaal M."/>
            <person name="Petersen J."/>
        </authorList>
    </citation>
    <scope>NUCLEOTIDE SEQUENCE [LARGE SCALE GENOMIC DNA]</scope>
    <source>
        <strain evidence="3 4">PCC 6912</strain>
    </source>
</reference>
<accession>A0A433NNB6</accession>
<dbReference type="Proteomes" id="UP000268857">
    <property type="component" value="Unassembled WGS sequence"/>
</dbReference>
<dbReference type="CDD" id="cd02440">
    <property type="entry name" value="AdoMet_MTases"/>
    <property type="match status" value="1"/>
</dbReference>
<dbReference type="EMBL" id="RSCJ01000004">
    <property type="protein sequence ID" value="RUR84689.1"/>
    <property type="molecule type" value="Genomic_DNA"/>
</dbReference>
<protein>
    <recommendedName>
        <fullName evidence="2">Methyltransferase domain-containing protein</fullName>
    </recommendedName>
</protein>
<evidence type="ECO:0000313" key="4">
    <source>
        <dbReference type="Proteomes" id="UP000268857"/>
    </source>
</evidence>
<organism evidence="3 4">
    <name type="scientific">Chlorogloeopsis fritschii PCC 6912</name>
    <dbReference type="NCBI Taxonomy" id="211165"/>
    <lineage>
        <taxon>Bacteria</taxon>
        <taxon>Bacillati</taxon>
        <taxon>Cyanobacteriota</taxon>
        <taxon>Cyanophyceae</taxon>
        <taxon>Nostocales</taxon>
        <taxon>Chlorogloeopsidaceae</taxon>
        <taxon>Chlorogloeopsis</taxon>
    </lineage>
</organism>
<dbReference type="Pfam" id="PF13649">
    <property type="entry name" value="Methyltransf_25"/>
    <property type="match status" value="1"/>
</dbReference>
<dbReference type="GO" id="GO:0016740">
    <property type="term" value="F:transferase activity"/>
    <property type="evidence" value="ECO:0007669"/>
    <property type="project" value="UniProtKB-KW"/>
</dbReference>
<evidence type="ECO:0000259" key="2">
    <source>
        <dbReference type="Pfam" id="PF13649"/>
    </source>
</evidence>
<keyword evidence="1" id="KW-0808">Transferase</keyword>
<sequence>MSLVEKVVAQFAHPTGFWGNITGFIMAHRPSNLERNEWAISLLNLQPADRILEIGFGPGVAIQKMSEIVTDGVIWGIDHSEVMFRQASKRNQRAIAAGRVRLVLTSVSQLPSFDSPFDKILAVNCFQFWDHKTDVLRRLREQLRTGGIIALVHQPRLPGATEDDTTKAGESFARYLEMAGFSDIKVERKRMKPVSTVYVQGSNL</sequence>
<keyword evidence="4" id="KW-1185">Reference proteome</keyword>
<evidence type="ECO:0000256" key="1">
    <source>
        <dbReference type="ARBA" id="ARBA00022679"/>
    </source>
</evidence>
<comment type="caution">
    <text evidence="3">The sequence shown here is derived from an EMBL/GenBank/DDBJ whole genome shotgun (WGS) entry which is preliminary data.</text>
</comment>
<feature type="domain" description="Methyltransferase" evidence="2">
    <location>
        <begin position="51"/>
        <end position="147"/>
    </location>
</feature>
<dbReference type="OrthoDB" id="9772751at2"/>